<organism evidence="3">
    <name type="scientific">marine sediment metagenome</name>
    <dbReference type="NCBI Taxonomy" id="412755"/>
    <lineage>
        <taxon>unclassified sequences</taxon>
        <taxon>metagenomes</taxon>
        <taxon>ecological metagenomes</taxon>
    </lineage>
</organism>
<dbReference type="PANTHER" id="PTHR43819:SF1">
    <property type="entry name" value="ARCHAEAL-TYPE GLUTAMATE SYNTHASE [NADPH]"/>
    <property type="match status" value="1"/>
</dbReference>
<dbReference type="GO" id="GO:0006537">
    <property type="term" value="P:glutamate biosynthetic process"/>
    <property type="evidence" value="ECO:0007669"/>
    <property type="project" value="InterPro"/>
</dbReference>
<proteinExistence type="inferred from homology"/>
<dbReference type="GO" id="GO:0015930">
    <property type="term" value="F:glutamate synthase activity"/>
    <property type="evidence" value="ECO:0007669"/>
    <property type="project" value="InterPro"/>
</dbReference>
<reference evidence="3" key="1">
    <citation type="submission" date="2013-11" db="EMBL/GenBank/DDBJ databases">
        <title>Microbial diversity, functional groups and degradation webs in Northern and Southern Mediterranean and Red Sea marine crude oil polluted sites.</title>
        <authorList>
            <person name="Daffonchio D."/>
            <person name="Mapelli F."/>
            <person name="Ferrer M."/>
            <person name="Richter M."/>
            <person name="Cherif A."/>
            <person name="Malkawi H.I."/>
            <person name="Yakimov M.M."/>
            <person name="Abdel-Fattah Y.R."/>
            <person name="Blaghen M."/>
            <person name="Golyshin P.N."/>
            <person name="Kalogerakis N."/>
            <person name="Boon N."/>
            <person name="Magagnini M."/>
            <person name="Fava F."/>
        </authorList>
    </citation>
    <scope>NUCLEOTIDE SEQUENCE</scope>
</reference>
<sequence>TNTCPTGVATQDPYRQKALDVPSKAERVASFHKNTLKSLASIVGAVGLQHPSQLQPYHIARRLDDGQIKLLSKFFLLYG</sequence>
<evidence type="ECO:0000313" key="3">
    <source>
        <dbReference type="EMBL" id="KTF06724.1"/>
    </source>
</evidence>
<feature type="domain" description="Glutamate synthase" evidence="2">
    <location>
        <begin position="1"/>
        <end position="48"/>
    </location>
</feature>
<dbReference type="Gene3D" id="3.20.20.70">
    <property type="entry name" value="Aldolase class I"/>
    <property type="match status" value="1"/>
</dbReference>
<dbReference type="InterPro" id="IPR002932">
    <property type="entry name" value="Glu_synthdom"/>
</dbReference>
<dbReference type="PANTHER" id="PTHR43819">
    <property type="entry name" value="ARCHAEAL-TYPE GLUTAMATE SYNTHASE [NADPH]"/>
    <property type="match status" value="1"/>
</dbReference>
<comment type="similarity">
    <text evidence="1">Belongs to the glutamate synthase family.</text>
</comment>
<evidence type="ECO:0000256" key="1">
    <source>
        <dbReference type="ARBA" id="ARBA00009716"/>
    </source>
</evidence>
<dbReference type="AlphaFoldDB" id="A0A1B6NTB9"/>
<dbReference type="InterPro" id="IPR013785">
    <property type="entry name" value="Aldolase_TIM"/>
</dbReference>
<feature type="non-terminal residue" evidence="3">
    <location>
        <position position="1"/>
    </location>
</feature>
<name>A0A1B6NTB9_9ZZZZ</name>
<dbReference type="EMBL" id="AYSL01000973">
    <property type="protein sequence ID" value="KTF06724.1"/>
    <property type="molecule type" value="Genomic_DNA"/>
</dbReference>
<evidence type="ECO:0000259" key="2">
    <source>
        <dbReference type="Pfam" id="PF01645"/>
    </source>
</evidence>
<comment type="caution">
    <text evidence="3">The sequence shown here is derived from an EMBL/GenBank/DDBJ whole genome shotgun (WGS) entry which is preliminary data.</text>
</comment>
<protein>
    <submittedName>
        <fullName evidence="3">Ferredoxin-dependent glutamate synthase</fullName>
    </submittedName>
</protein>
<dbReference type="Pfam" id="PF01645">
    <property type="entry name" value="Glu_synthase"/>
    <property type="match status" value="1"/>
</dbReference>
<gene>
    <name evidence="3" type="ORF">MGSAQ_001779</name>
</gene>
<accession>A0A1B6NTB9</accession>
<dbReference type="SUPFAM" id="SSF51395">
    <property type="entry name" value="FMN-linked oxidoreductases"/>
    <property type="match status" value="1"/>
</dbReference>